<dbReference type="EMBL" id="QRVV01000009">
    <property type="protein sequence ID" value="RGS75252.1"/>
    <property type="molecule type" value="Genomic_DNA"/>
</dbReference>
<gene>
    <name evidence="3" type="ORF">DW222_15825</name>
    <name evidence="2" type="ORF">DW272_14315</name>
    <name evidence="1" type="ORF">DWX77_05215</name>
</gene>
<dbReference type="Proteomes" id="UP000284242">
    <property type="component" value="Unassembled WGS sequence"/>
</dbReference>
<evidence type="ECO:0000313" key="6">
    <source>
        <dbReference type="Proteomes" id="UP000284242"/>
    </source>
</evidence>
<dbReference type="RefSeq" id="WP_118198048.1">
    <property type="nucleotide sequence ID" value="NZ_JBCJBY010000011.1"/>
</dbReference>
<name>A0A412L365_9FIRM</name>
<proteinExistence type="predicted"/>
<evidence type="ECO:0000313" key="5">
    <source>
        <dbReference type="Proteomes" id="UP000284220"/>
    </source>
</evidence>
<dbReference type="EMBL" id="QRHZ01000009">
    <property type="protein sequence ID" value="RHG15104.1"/>
    <property type="molecule type" value="Genomic_DNA"/>
</dbReference>
<evidence type="ECO:0000313" key="3">
    <source>
        <dbReference type="EMBL" id="RHH15554.1"/>
    </source>
</evidence>
<organism evidence="1 6">
    <name type="scientific">Blautia obeum</name>
    <dbReference type="NCBI Taxonomy" id="40520"/>
    <lineage>
        <taxon>Bacteria</taxon>
        <taxon>Bacillati</taxon>
        <taxon>Bacillota</taxon>
        <taxon>Clostridia</taxon>
        <taxon>Lachnospirales</taxon>
        <taxon>Lachnospiraceae</taxon>
        <taxon>Blautia</taxon>
    </lineage>
</organism>
<protein>
    <submittedName>
        <fullName evidence="1">Uncharacterized protein</fullName>
    </submittedName>
</protein>
<evidence type="ECO:0000313" key="4">
    <source>
        <dbReference type="Proteomes" id="UP000284024"/>
    </source>
</evidence>
<dbReference type="EMBL" id="QRJH01000011">
    <property type="protein sequence ID" value="RHH15554.1"/>
    <property type="molecule type" value="Genomic_DNA"/>
</dbReference>
<comment type="caution">
    <text evidence="1">The sequence shown here is derived from an EMBL/GenBank/DDBJ whole genome shotgun (WGS) entry which is preliminary data.</text>
</comment>
<accession>A0A412L365</accession>
<evidence type="ECO:0000313" key="2">
    <source>
        <dbReference type="EMBL" id="RHG15104.1"/>
    </source>
</evidence>
<dbReference type="Proteomes" id="UP000284220">
    <property type="component" value="Unassembled WGS sequence"/>
</dbReference>
<dbReference type="Proteomes" id="UP000284024">
    <property type="component" value="Unassembled WGS sequence"/>
</dbReference>
<reference evidence="4 5" key="1">
    <citation type="submission" date="2018-08" db="EMBL/GenBank/DDBJ databases">
        <title>A genome reference for cultivated species of the human gut microbiota.</title>
        <authorList>
            <person name="Zou Y."/>
            <person name="Xue W."/>
            <person name="Luo G."/>
        </authorList>
    </citation>
    <scope>NUCLEOTIDE SEQUENCE [LARGE SCALE GENOMIC DNA]</scope>
    <source>
        <strain evidence="1 6">AF21-24</strain>
        <strain evidence="3 4">AM18-2AC</strain>
        <strain evidence="2 5">AM22-9LB</strain>
    </source>
</reference>
<sequence>MDEEMLPKVRETVKRMYECGDERSRRITVSAVRKEMGLPDKRFDKLPKCKEEILKYQESQKEYWAREAVWAYRKLIEEGQAVNWTHMRNLTNMRNENFQSCKQYLWKYAEEKEQEILENII</sequence>
<evidence type="ECO:0000313" key="1">
    <source>
        <dbReference type="EMBL" id="RGS75252.1"/>
    </source>
</evidence>
<dbReference type="AlphaFoldDB" id="A0A412L365"/>